<sequence>MHLSTDEKRVSLTSITSSLAFQSGIPKDGIVTMGNWASSTRFETIIAENISPNFDFTNTLITSDNNIEDDEHMDNIFFDAMDDNMDFTLYVFLD</sequence>
<dbReference type="EMBL" id="JAEPRD010000031">
    <property type="protein sequence ID" value="KAG2206292.1"/>
    <property type="molecule type" value="Genomic_DNA"/>
</dbReference>
<comment type="caution">
    <text evidence="1">The sequence shown here is derived from an EMBL/GenBank/DDBJ whole genome shotgun (WGS) entry which is preliminary data.</text>
</comment>
<reference evidence="1" key="1">
    <citation type="submission" date="2020-12" db="EMBL/GenBank/DDBJ databases">
        <title>Metabolic potential, ecology and presence of endohyphal bacteria is reflected in genomic diversity of Mucoromycotina.</title>
        <authorList>
            <person name="Muszewska A."/>
            <person name="Okrasinska A."/>
            <person name="Steczkiewicz K."/>
            <person name="Drgas O."/>
            <person name="Orlowska M."/>
            <person name="Perlinska-Lenart U."/>
            <person name="Aleksandrzak-Piekarczyk T."/>
            <person name="Szatraj K."/>
            <person name="Zielenkiewicz U."/>
            <person name="Pilsyk S."/>
            <person name="Malc E."/>
            <person name="Mieczkowski P."/>
            <person name="Kruszewska J.S."/>
            <person name="Biernat P."/>
            <person name="Pawlowska J."/>
        </authorList>
    </citation>
    <scope>NUCLEOTIDE SEQUENCE</scope>
    <source>
        <strain evidence="1">WA0000017839</strain>
    </source>
</reference>
<organism evidence="1 2">
    <name type="scientific">Mucor saturninus</name>
    <dbReference type="NCBI Taxonomy" id="64648"/>
    <lineage>
        <taxon>Eukaryota</taxon>
        <taxon>Fungi</taxon>
        <taxon>Fungi incertae sedis</taxon>
        <taxon>Mucoromycota</taxon>
        <taxon>Mucoromycotina</taxon>
        <taxon>Mucoromycetes</taxon>
        <taxon>Mucorales</taxon>
        <taxon>Mucorineae</taxon>
        <taxon>Mucoraceae</taxon>
        <taxon>Mucor</taxon>
    </lineage>
</organism>
<evidence type="ECO:0000313" key="2">
    <source>
        <dbReference type="Proteomes" id="UP000603453"/>
    </source>
</evidence>
<accession>A0A8H7R9L8</accession>
<gene>
    <name evidence="1" type="ORF">INT47_007306</name>
</gene>
<evidence type="ECO:0000313" key="1">
    <source>
        <dbReference type="EMBL" id="KAG2206292.1"/>
    </source>
</evidence>
<dbReference type="AlphaFoldDB" id="A0A8H7R9L8"/>
<keyword evidence="2" id="KW-1185">Reference proteome</keyword>
<dbReference type="OrthoDB" id="2241994at2759"/>
<dbReference type="Proteomes" id="UP000603453">
    <property type="component" value="Unassembled WGS sequence"/>
</dbReference>
<protein>
    <submittedName>
        <fullName evidence="1">Uncharacterized protein</fullName>
    </submittedName>
</protein>
<proteinExistence type="predicted"/>
<name>A0A8H7R9L8_9FUNG</name>